<proteinExistence type="predicted"/>
<sequence length="70" mass="7476">MLIPPLIRCIATVYIVFCSLIGSDHPTQYYPGACSPPPLCCVASAYRACVSVKFSTYCIDGSPFVISGPN</sequence>
<feature type="signal peptide" evidence="1">
    <location>
        <begin position="1"/>
        <end position="18"/>
    </location>
</feature>
<reference evidence="2" key="2">
    <citation type="journal article" date="2015" name="Data Brief">
        <title>Shoot transcriptome of the giant reed, Arundo donax.</title>
        <authorList>
            <person name="Barrero R.A."/>
            <person name="Guerrero F.D."/>
            <person name="Moolhuijzen P."/>
            <person name="Goolsby J.A."/>
            <person name="Tidwell J."/>
            <person name="Bellgard S.E."/>
            <person name="Bellgard M.I."/>
        </authorList>
    </citation>
    <scope>NUCLEOTIDE SEQUENCE</scope>
    <source>
        <tissue evidence="2">Shoot tissue taken approximately 20 cm above the soil surface</tissue>
    </source>
</reference>
<dbReference type="EMBL" id="GBRH01225697">
    <property type="protein sequence ID" value="JAD72198.1"/>
    <property type="molecule type" value="Transcribed_RNA"/>
</dbReference>
<reference evidence="2" key="1">
    <citation type="submission" date="2014-09" db="EMBL/GenBank/DDBJ databases">
        <authorList>
            <person name="Magalhaes I.L.F."/>
            <person name="Oliveira U."/>
            <person name="Santos F.R."/>
            <person name="Vidigal T.H.D.A."/>
            <person name="Brescovit A.D."/>
            <person name="Santos A.J."/>
        </authorList>
    </citation>
    <scope>NUCLEOTIDE SEQUENCE</scope>
    <source>
        <tissue evidence="2">Shoot tissue taken approximately 20 cm above the soil surface</tissue>
    </source>
</reference>
<accession>A0A0A9CCM8</accession>
<name>A0A0A9CCM8_ARUDO</name>
<evidence type="ECO:0000313" key="2">
    <source>
        <dbReference type="EMBL" id="JAD72198.1"/>
    </source>
</evidence>
<keyword evidence="1" id="KW-0732">Signal</keyword>
<dbReference type="AlphaFoldDB" id="A0A0A9CCM8"/>
<protein>
    <submittedName>
        <fullName evidence="2">Uncharacterized protein</fullName>
    </submittedName>
</protein>
<organism evidence="2">
    <name type="scientific">Arundo donax</name>
    <name type="common">Giant reed</name>
    <name type="synonym">Donax arundinaceus</name>
    <dbReference type="NCBI Taxonomy" id="35708"/>
    <lineage>
        <taxon>Eukaryota</taxon>
        <taxon>Viridiplantae</taxon>
        <taxon>Streptophyta</taxon>
        <taxon>Embryophyta</taxon>
        <taxon>Tracheophyta</taxon>
        <taxon>Spermatophyta</taxon>
        <taxon>Magnoliopsida</taxon>
        <taxon>Liliopsida</taxon>
        <taxon>Poales</taxon>
        <taxon>Poaceae</taxon>
        <taxon>PACMAD clade</taxon>
        <taxon>Arundinoideae</taxon>
        <taxon>Arundineae</taxon>
        <taxon>Arundo</taxon>
    </lineage>
</organism>
<feature type="chain" id="PRO_5002044426" evidence="1">
    <location>
        <begin position="19"/>
        <end position="70"/>
    </location>
</feature>
<evidence type="ECO:0000256" key="1">
    <source>
        <dbReference type="SAM" id="SignalP"/>
    </source>
</evidence>